<keyword evidence="1" id="KW-0472">Membrane</keyword>
<name>A0A4S3JES8_9EURO</name>
<evidence type="ECO:0000256" key="1">
    <source>
        <dbReference type="SAM" id="Phobius"/>
    </source>
</evidence>
<keyword evidence="1" id="KW-0812">Transmembrane</keyword>
<organism evidence="2 3">
    <name type="scientific">Aspergillus tanneri</name>
    <dbReference type="NCBI Taxonomy" id="1220188"/>
    <lineage>
        <taxon>Eukaryota</taxon>
        <taxon>Fungi</taxon>
        <taxon>Dikarya</taxon>
        <taxon>Ascomycota</taxon>
        <taxon>Pezizomycotina</taxon>
        <taxon>Eurotiomycetes</taxon>
        <taxon>Eurotiomycetidae</taxon>
        <taxon>Eurotiales</taxon>
        <taxon>Aspergillaceae</taxon>
        <taxon>Aspergillus</taxon>
        <taxon>Aspergillus subgen. Circumdati</taxon>
    </lineage>
</organism>
<reference evidence="2 3" key="1">
    <citation type="submission" date="2019-03" db="EMBL/GenBank/DDBJ databases">
        <title>The genome sequence of a newly discovered highly antifungal drug resistant Aspergillus species, Aspergillus tanneri NIH 1004.</title>
        <authorList>
            <person name="Mounaud S."/>
            <person name="Singh I."/>
            <person name="Joardar V."/>
            <person name="Pakala S."/>
            <person name="Pakala S."/>
            <person name="Venepally P."/>
            <person name="Hoover J."/>
            <person name="Nierman W."/>
            <person name="Chung J."/>
            <person name="Losada L."/>
        </authorList>
    </citation>
    <scope>NUCLEOTIDE SEQUENCE [LARGE SCALE GENOMIC DNA]</scope>
    <source>
        <strain evidence="2 3">NIH1004</strain>
    </source>
</reference>
<dbReference type="EMBL" id="SOSA01000250">
    <property type="protein sequence ID" value="THC93682.1"/>
    <property type="molecule type" value="Genomic_DNA"/>
</dbReference>
<dbReference type="Proteomes" id="UP000308092">
    <property type="component" value="Unassembled WGS sequence"/>
</dbReference>
<evidence type="ECO:0000313" key="3">
    <source>
        <dbReference type="Proteomes" id="UP000308092"/>
    </source>
</evidence>
<dbReference type="AlphaFoldDB" id="A0A4S3JES8"/>
<proteinExistence type="predicted"/>
<accession>A0A4S3JES8</accession>
<gene>
    <name evidence="2" type="ORF">EYZ11_006826</name>
</gene>
<sequence>MILDGEITCNFSNAANFVDIHFTNVKFLPSDLEQVIILSLESANEETPVIMTTAIMTTAIMTTVIMTTTVLENSDGNFSIRRHLE</sequence>
<keyword evidence="1" id="KW-1133">Transmembrane helix</keyword>
<protein>
    <submittedName>
        <fullName evidence="2">Uncharacterized protein</fullName>
    </submittedName>
</protein>
<evidence type="ECO:0000313" key="2">
    <source>
        <dbReference type="EMBL" id="THC93682.1"/>
    </source>
</evidence>
<feature type="transmembrane region" description="Helical" evidence="1">
    <location>
        <begin position="49"/>
        <end position="71"/>
    </location>
</feature>
<keyword evidence="3" id="KW-1185">Reference proteome</keyword>
<comment type="caution">
    <text evidence="2">The sequence shown here is derived from an EMBL/GenBank/DDBJ whole genome shotgun (WGS) entry which is preliminary data.</text>
</comment>
<dbReference type="VEuPathDB" id="FungiDB:EYZ11_006826"/>